<name>A0ABV9HP04_9MICO</name>
<reference evidence="2" key="1">
    <citation type="journal article" date="2019" name="Int. J. Syst. Evol. Microbiol.">
        <title>The Global Catalogue of Microorganisms (GCM) 10K type strain sequencing project: providing services to taxonomists for standard genome sequencing and annotation.</title>
        <authorList>
            <consortium name="The Broad Institute Genomics Platform"/>
            <consortium name="The Broad Institute Genome Sequencing Center for Infectious Disease"/>
            <person name="Wu L."/>
            <person name="Ma J."/>
        </authorList>
    </citation>
    <scope>NUCLEOTIDE SEQUENCE [LARGE SCALE GENOMIC DNA]</scope>
    <source>
        <strain evidence="2">CCUG 42722</strain>
    </source>
</reference>
<dbReference type="EMBL" id="JBHSFI010000010">
    <property type="protein sequence ID" value="MFC4631937.1"/>
    <property type="molecule type" value="Genomic_DNA"/>
</dbReference>
<dbReference type="Proteomes" id="UP001596011">
    <property type="component" value="Unassembled WGS sequence"/>
</dbReference>
<evidence type="ECO:0000313" key="2">
    <source>
        <dbReference type="Proteomes" id="UP001596011"/>
    </source>
</evidence>
<organism evidence="1 2">
    <name type="scientific">Promicromonospora alba</name>
    <dbReference type="NCBI Taxonomy" id="1616110"/>
    <lineage>
        <taxon>Bacteria</taxon>
        <taxon>Bacillati</taxon>
        <taxon>Actinomycetota</taxon>
        <taxon>Actinomycetes</taxon>
        <taxon>Micrococcales</taxon>
        <taxon>Promicromonosporaceae</taxon>
        <taxon>Promicromonospora</taxon>
    </lineage>
</organism>
<protein>
    <recommendedName>
        <fullName evidence="3">Lipase (Class 3)</fullName>
    </recommendedName>
</protein>
<proteinExistence type="predicted"/>
<dbReference type="SUPFAM" id="SSF53474">
    <property type="entry name" value="alpha/beta-Hydrolases"/>
    <property type="match status" value="1"/>
</dbReference>
<dbReference type="Gene3D" id="3.40.50.1820">
    <property type="entry name" value="alpha/beta hydrolase"/>
    <property type="match status" value="1"/>
</dbReference>
<keyword evidence="2" id="KW-1185">Reference proteome</keyword>
<evidence type="ECO:0000313" key="1">
    <source>
        <dbReference type="EMBL" id="MFC4631937.1"/>
    </source>
</evidence>
<accession>A0ABV9HP04</accession>
<gene>
    <name evidence="1" type="ORF">ACFO6V_27100</name>
</gene>
<sequence>MMFVDAALVPGLHLDAESVAVGAKSLRRGAIAVRDAGIAVSGAWQGLGTCYETPYTDQVLRALDPVRAAADKLADDLDAVADVLDRFADEVRSLQSRRSGLVAQIGDFRSRVAAEADVLGLGLSSPRLGAELTGELPFENTRLIGQSRSLGEDFETAERECADEIKAIGSPATMLEKARSWFQDAATGIGNAWNGTVDTVSDGWEDFTQASGNVWDDTAVWYTDTTTDVSGWYEDVTDLNNWPSTAELVADWLMREGQWYNDLPIPGWHSRVFDDGTAYAGEPVPVDFSRDPAANELPYGLAGLTGGIVAAYYDAEHWSGREQGTKGLVRVTTMETPDGPRMVVSVPGTMEWSPVAGDNPMDLTSDVATMNGSGQSTVSEAVRLAMEKADIPDGAQVMMVGHSLGGITVAHLLEDAEFAREYNVTHAMTFGSPIDTFRIDPDIHVHQFGHKSDIVHRADLGDDRVGFGAPEVDRGPNQSKIILDNPDWFWEAKFGHENYTKSMSANADDPRLITYEQELRDAGFLLPPPTTEPGPWKLGEVPDATLWSGATAPQVSVEYIPVKRKFDQ</sequence>
<dbReference type="RefSeq" id="WP_377142003.1">
    <property type="nucleotide sequence ID" value="NZ_JBHSFI010000010.1"/>
</dbReference>
<comment type="caution">
    <text evidence="1">The sequence shown here is derived from an EMBL/GenBank/DDBJ whole genome shotgun (WGS) entry which is preliminary data.</text>
</comment>
<dbReference type="InterPro" id="IPR029058">
    <property type="entry name" value="AB_hydrolase_fold"/>
</dbReference>
<evidence type="ECO:0008006" key="3">
    <source>
        <dbReference type="Google" id="ProtNLM"/>
    </source>
</evidence>